<evidence type="ECO:0000313" key="2">
    <source>
        <dbReference type="Proteomes" id="UP000829720"/>
    </source>
</evidence>
<evidence type="ECO:0000313" key="1">
    <source>
        <dbReference type="EMBL" id="KAI1899817.1"/>
    </source>
</evidence>
<reference evidence="1" key="1">
    <citation type="submission" date="2021-01" db="EMBL/GenBank/DDBJ databases">
        <authorList>
            <person name="Zahm M."/>
            <person name="Roques C."/>
            <person name="Cabau C."/>
            <person name="Klopp C."/>
            <person name="Donnadieu C."/>
            <person name="Jouanno E."/>
            <person name="Lampietro C."/>
            <person name="Louis A."/>
            <person name="Herpin A."/>
            <person name="Echchiki A."/>
            <person name="Berthelot C."/>
            <person name="Parey E."/>
            <person name="Roest-Crollius H."/>
            <person name="Braasch I."/>
            <person name="Postlethwait J."/>
            <person name="Bobe J."/>
            <person name="Montfort J."/>
            <person name="Bouchez O."/>
            <person name="Begum T."/>
            <person name="Mejri S."/>
            <person name="Adams A."/>
            <person name="Chen W.-J."/>
            <person name="Guiguen Y."/>
        </authorList>
    </citation>
    <scope>NUCLEOTIDE SEQUENCE</scope>
    <source>
        <tissue evidence="1">Blood</tissue>
    </source>
</reference>
<protein>
    <submittedName>
        <fullName evidence="1">Uncharacterized protein</fullName>
    </submittedName>
</protein>
<comment type="caution">
    <text evidence="1">The sequence shown here is derived from an EMBL/GenBank/DDBJ whole genome shotgun (WGS) entry which is preliminary data.</text>
</comment>
<keyword evidence="2" id="KW-1185">Reference proteome</keyword>
<name>A0A8T3DWN4_9TELE</name>
<accession>A0A8T3DWN4</accession>
<proteinExistence type="predicted"/>
<dbReference type="Proteomes" id="UP000829720">
    <property type="component" value="Unassembled WGS sequence"/>
</dbReference>
<organism evidence="1 2">
    <name type="scientific">Albula goreensis</name>
    <dbReference type="NCBI Taxonomy" id="1534307"/>
    <lineage>
        <taxon>Eukaryota</taxon>
        <taxon>Metazoa</taxon>
        <taxon>Chordata</taxon>
        <taxon>Craniata</taxon>
        <taxon>Vertebrata</taxon>
        <taxon>Euteleostomi</taxon>
        <taxon>Actinopterygii</taxon>
        <taxon>Neopterygii</taxon>
        <taxon>Teleostei</taxon>
        <taxon>Albuliformes</taxon>
        <taxon>Albulidae</taxon>
        <taxon>Albula</taxon>
    </lineage>
</organism>
<gene>
    <name evidence="1" type="ORF">AGOR_G00065650</name>
</gene>
<dbReference type="EMBL" id="JAERUA010000005">
    <property type="protein sequence ID" value="KAI1899817.1"/>
    <property type="molecule type" value="Genomic_DNA"/>
</dbReference>
<sequence>MLRCFKLNAIPSKFIRDYLPVRRKCRKCENRHANRCELDEGDKFAAKSAEEPLVSEVPTGIHRCASEQQEYVSKRKARHEQTLGCSDWDTRFVLYSPDESTFTSPDRKQK</sequence>
<dbReference type="AlphaFoldDB" id="A0A8T3DWN4"/>